<name>A0A8H6I1F1_9AGAR</name>
<keyword evidence="2" id="KW-1185">Reference proteome</keyword>
<dbReference type="EMBL" id="JACGCI010000029">
    <property type="protein sequence ID" value="KAF6755626.1"/>
    <property type="molecule type" value="Genomic_DNA"/>
</dbReference>
<dbReference type="AlphaFoldDB" id="A0A8H6I1F1"/>
<comment type="caution">
    <text evidence="1">The sequence shown here is derived from an EMBL/GenBank/DDBJ whole genome shotgun (WGS) entry which is preliminary data.</text>
</comment>
<organism evidence="1 2">
    <name type="scientific">Ephemerocybe angulata</name>
    <dbReference type="NCBI Taxonomy" id="980116"/>
    <lineage>
        <taxon>Eukaryota</taxon>
        <taxon>Fungi</taxon>
        <taxon>Dikarya</taxon>
        <taxon>Basidiomycota</taxon>
        <taxon>Agaricomycotina</taxon>
        <taxon>Agaricomycetes</taxon>
        <taxon>Agaricomycetidae</taxon>
        <taxon>Agaricales</taxon>
        <taxon>Agaricineae</taxon>
        <taxon>Psathyrellaceae</taxon>
        <taxon>Ephemerocybe</taxon>
    </lineage>
</organism>
<dbReference type="Proteomes" id="UP000521943">
    <property type="component" value="Unassembled WGS sequence"/>
</dbReference>
<protein>
    <submittedName>
        <fullName evidence="1">Uncharacterized protein</fullName>
    </submittedName>
</protein>
<accession>A0A8H6I1F1</accession>
<sequence>MQYDERAHAHKSLYSRTLSTVITASYAFPPTAGTAPKLPPSLPTVSLSNLSSKIFAHSLSRPDTCGVWSGGSVADANRTGEGARRGAAASKDSCARGRALRGQHPLDEVNMAAEASLHCEEQRLDVAPDDEDAYYGVMEGDTYGDGALGTRTWWWEPTRKLIFDGMSNSESFRTRHTGGRCKDVLRASELGVGASSSAPRAGFGAADDISGLDRIGGCHWWMP</sequence>
<evidence type="ECO:0000313" key="2">
    <source>
        <dbReference type="Proteomes" id="UP000521943"/>
    </source>
</evidence>
<reference evidence="1 2" key="1">
    <citation type="submission" date="2020-07" db="EMBL/GenBank/DDBJ databases">
        <title>Comparative genomics of pyrophilous fungi reveals a link between fire events and developmental genes.</title>
        <authorList>
            <consortium name="DOE Joint Genome Institute"/>
            <person name="Steindorff A.S."/>
            <person name="Carver A."/>
            <person name="Calhoun S."/>
            <person name="Stillman K."/>
            <person name="Liu H."/>
            <person name="Lipzen A."/>
            <person name="Pangilinan J."/>
            <person name="Labutti K."/>
            <person name="Bruns T.D."/>
            <person name="Grigoriev I.V."/>
        </authorList>
    </citation>
    <scope>NUCLEOTIDE SEQUENCE [LARGE SCALE GENOMIC DNA]</scope>
    <source>
        <strain evidence="1 2">CBS 144469</strain>
    </source>
</reference>
<evidence type="ECO:0000313" key="1">
    <source>
        <dbReference type="EMBL" id="KAF6755626.1"/>
    </source>
</evidence>
<gene>
    <name evidence="1" type="ORF">DFP72DRAFT_1045383</name>
</gene>
<proteinExistence type="predicted"/>